<protein>
    <submittedName>
        <fullName evidence="2">NEAT domain-containing protein</fullName>
    </submittedName>
    <submittedName>
        <fullName evidence="3">NEAT_domain-containing protein</fullName>
    </submittedName>
</protein>
<keyword evidence="1" id="KW-1133">Transmembrane helix</keyword>
<evidence type="ECO:0000313" key="4">
    <source>
        <dbReference type="Proteomes" id="UP001642409"/>
    </source>
</evidence>
<dbReference type="AlphaFoldDB" id="A0AA86UPV9"/>
<proteinExistence type="predicted"/>
<reference evidence="3 4" key="2">
    <citation type="submission" date="2024-07" db="EMBL/GenBank/DDBJ databases">
        <authorList>
            <person name="Akdeniz Z."/>
        </authorList>
    </citation>
    <scope>NUCLEOTIDE SEQUENCE [LARGE SCALE GENOMIC DNA]</scope>
</reference>
<dbReference type="EMBL" id="CAXDID020000288">
    <property type="protein sequence ID" value="CAL6070999.1"/>
    <property type="molecule type" value="Genomic_DNA"/>
</dbReference>
<keyword evidence="1" id="KW-0812">Transmembrane</keyword>
<dbReference type="InterPro" id="IPR032675">
    <property type="entry name" value="LRR_dom_sf"/>
</dbReference>
<organism evidence="2">
    <name type="scientific">Hexamita inflata</name>
    <dbReference type="NCBI Taxonomy" id="28002"/>
    <lineage>
        <taxon>Eukaryota</taxon>
        <taxon>Metamonada</taxon>
        <taxon>Diplomonadida</taxon>
        <taxon>Hexamitidae</taxon>
        <taxon>Hexamitinae</taxon>
        <taxon>Hexamita</taxon>
    </lineage>
</organism>
<evidence type="ECO:0000256" key="1">
    <source>
        <dbReference type="SAM" id="Phobius"/>
    </source>
</evidence>
<sequence>MTEQTSSHEHEMNAKYANQIKNKKLIIKNDELLTDLRFVANLKIVNLEINNCFNVKISNINNILSLTLNNCGLINIEGIETLELLFVDLRENEIIFIEPLKNICTLKHVLIDDNCIVDLEALVDMPNFNPGWIQEQKPLTDVIIGKYLNQTQQKQAIEQFKATIHDKQLKSELLLDKYPRKYDAEITAKYFDKIRDDGYGRGINIYEFDGDSFIYDLKPFQKFNLECLFLSKCQNVNLLRVPKNITVLIIEHCKMKSIKGIERANSLEKIFMYGNNFINIEYLKELPCVIYLDISNNKIEDFTVIETIKFTDNIVKDYILMIKERQWKTKQKKLCYGEIILNDMINFIIIYTISFIKQIFAYYTYIYIYIYNSIMNKVSLC</sequence>
<reference evidence="2" key="1">
    <citation type="submission" date="2023-06" db="EMBL/GenBank/DDBJ databases">
        <authorList>
            <person name="Kurt Z."/>
        </authorList>
    </citation>
    <scope>NUCLEOTIDE SEQUENCE</scope>
</reference>
<evidence type="ECO:0000313" key="2">
    <source>
        <dbReference type="EMBL" id="CAI9963474.1"/>
    </source>
</evidence>
<dbReference type="Gene3D" id="3.80.10.10">
    <property type="entry name" value="Ribonuclease Inhibitor"/>
    <property type="match status" value="2"/>
</dbReference>
<evidence type="ECO:0000313" key="3">
    <source>
        <dbReference type="EMBL" id="CAL6070999.1"/>
    </source>
</evidence>
<dbReference type="EMBL" id="CATOUU010000968">
    <property type="protein sequence ID" value="CAI9963474.1"/>
    <property type="molecule type" value="Genomic_DNA"/>
</dbReference>
<accession>A0AA86UPV9</accession>
<dbReference type="SUPFAM" id="SSF52058">
    <property type="entry name" value="L domain-like"/>
    <property type="match status" value="1"/>
</dbReference>
<dbReference type="Proteomes" id="UP001642409">
    <property type="component" value="Unassembled WGS sequence"/>
</dbReference>
<keyword evidence="1" id="KW-0472">Membrane</keyword>
<name>A0AA86UPV9_9EUKA</name>
<keyword evidence="4" id="KW-1185">Reference proteome</keyword>
<feature type="transmembrane region" description="Helical" evidence="1">
    <location>
        <begin position="348"/>
        <end position="370"/>
    </location>
</feature>
<gene>
    <name evidence="2" type="ORF">HINF_LOCUS51119</name>
    <name evidence="3" type="ORF">HINF_LOCUS54935</name>
</gene>
<comment type="caution">
    <text evidence="2">The sequence shown here is derived from an EMBL/GenBank/DDBJ whole genome shotgun (WGS) entry which is preliminary data.</text>
</comment>